<dbReference type="CDD" id="cd00042">
    <property type="entry name" value="CY"/>
    <property type="match status" value="1"/>
</dbReference>
<dbReference type="Proteomes" id="UP000035680">
    <property type="component" value="Unassembled WGS sequence"/>
</dbReference>
<keyword evidence="1" id="KW-0472">Membrane</keyword>
<keyword evidence="1" id="KW-1133">Transmembrane helix</keyword>
<proteinExistence type="predicted"/>
<dbReference type="WBParaSite" id="SVE_1961100.1">
    <property type="protein sequence ID" value="SVE_1961100.1"/>
    <property type="gene ID" value="SVE_1961100"/>
</dbReference>
<dbReference type="AlphaFoldDB" id="A0A0K0G4F1"/>
<feature type="transmembrane region" description="Helical" evidence="1">
    <location>
        <begin position="6"/>
        <end position="25"/>
    </location>
</feature>
<accession>A0A0K0G4F1</accession>
<evidence type="ECO:0000256" key="1">
    <source>
        <dbReference type="SAM" id="Phobius"/>
    </source>
</evidence>
<protein>
    <submittedName>
        <fullName evidence="3">Cystatin domain-containing protein</fullName>
    </submittedName>
</protein>
<evidence type="ECO:0000313" key="2">
    <source>
        <dbReference type="Proteomes" id="UP000035680"/>
    </source>
</evidence>
<dbReference type="Gene3D" id="3.10.450.10">
    <property type="match status" value="1"/>
</dbReference>
<keyword evidence="1" id="KW-0812">Transmembrane</keyword>
<evidence type="ECO:0000313" key="3">
    <source>
        <dbReference type="WBParaSite" id="SVE_1961100.1"/>
    </source>
</evidence>
<dbReference type="SUPFAM" id="SSF54403">
    <property type="entry name" value="Cystatin/monellin"/>
    <property type="match status" value="1"/>
</dbReference>
<dbReference type="GO" id="GO:0004869">
    <property type="term" value="F:cysteine-type endopeptidase inhibitor activity"/>
    <property type="evidence" value="ECO:0007669"/>
    <property type="project" value="InterPro"/>
</dbReference>
<dbReference type="InterPro" id="IPR000010">
    <property type="entry name" value="Cystatin_dom"/>
</dbReference>
<name>A0A0K0G4F1_STRVS</name>
<reference evidence="2" key="1">
    <citation type="submission" date="2014-07" db="EMBL/GenBank/DDBJ databases">
        <authorList>
            <person name="Martin A.A"/>
            <person name="De Silva N."/>
        </authorList>
    </citation>
    <scope>NUCLEOTIDE SEQUENCE</scope>
</reference>
<keyword evidence="2" id="KW-1185">Reference proteome</keyword>
<organism evidence="2 3">
    <name type="scientific">Strongyloides venezuelensis</name>
    <name type="common">Threadworm</name>
    <dbReference type="NCBI Taxonomy" id="75913"/>
    <lineage>
        <taxon>Eukaryota</taxon>
        <taxon>Metazoa</taxon>
        <taxon>Ecdysozoa</taxon>
        <taxon>Nematoda</taxon>
        <taxon>Chromadorea</taxon>
        <taxon>Rhabditida</taxon>
        <taxon>Tylenchina</taxon>
        <taxon>Panagrolaimomorpha</taxon>
        <taxon>Strongyloidoidea</taxon>
        <taxon>Strongyloididae</taxon>
        <taxon>Strongyloides</taxon>
    </lineage>
</organism>
<reference evidence="3" key="2">
    <citation type="submission" date="2015-08" db="UniProtKB">
        <authorList>
            <consortium name="WormBaseParasite"/>
        </authorList>
    </citation>
    <scope>IDENTIFICATION</scope>
</reference>
<dbReference type="InterPro" id="IPR046350">
    <property type="entry name" value="Cystatin_sf"/>
</dbReference>
<sequence length="130" mass="15368">MNNFNRHIFVIVTFLLISEISFILPKYHDLYVLKKKDTNDKRIEDLAKQSVEYYNKKNMKNAIFAGVLKAEKEYIPGSSHYSMIILTKTICGNGNEICQEHMHSDIYKEGKFSQKNLRFMVYSDNDLKYR</sequence>